<dbReference type="EMBL" id="CAADFR010000023">
    <property type="protein sequence ID" value="VFK38304.1"/>
    <property type="molecule type" value="Genomic_DNA"/>
</dbReference>
<dbReference type="EMBL" id="CAADFU010000035">
    <property type="protein sequence ID" value="VFK44218.1"/>
    <property type="molecule type" value="Genomic_DNA"/>
</dbReference>
<protein>
    <submittedName>
        <fullName evidence="2">Uncharacterized protein</fullName>
    </submittedName>
</protein>
<proteinExistence type="predicted"/>
<dbReference type="AlphaFoldDB" id="A0A450YRP7"/>
<sequence>MDLEIGRSSYYPEDSIYIRVGDNSIIMGRATAKRFVEAVMDVDHYHIGYSTSTRYASFLHAFRGKTG</sequence>
<accession>A0A450YRP7</accession>
<gene>
    <name evidence="2" type="ORF">BECKSD772E_GA0070983_10353</name>
    <name evidence="1" type="ORF">BECKSD772F_GA0070984_102326</name>
</gene>
<organism evidence="2">
    <name type="scientific">Candidatus Kentrum sp. SD</name>
    <dbReference type="NCBI Taxonomy" id="2126332"/>
    <lineage>
        <taxon>Bacteria</taxon>
        <taxon>Pseudomonadati</taxon>
        <taxon>Pseudomonadota</taxon>
        <taxon>Gammaproteobacteria</taxon>
        <taxon>Candidatus Kentrum</taxon>
    </lineage>
</organism>
<evidence type="ECO:0000313" key="1">
    <source>
        <dbReference type="EMBL" id="VFK38304.1"/>
    </source>
</evidence>
<name>A0A450YRP7_9GAMM</name>
<reference evidence="2" key="1">
    <citation type="submission" date="2019-02" db="EMBL/GenBank/DDBJ databases">
        <authorList>
            <person name="Gruber-Vodicka R. H."/>
            <person name="Seah K. B. B."/>
        </authorList>
    </citation>
    <scope>NUCLEOTIDE SEQUENCE</scope>
    <source>
        <strain evidence="2">BECK_S1320</strain>
        <strain evidence="1">BECK_S1321</strain>
    </source>
</reference>
<evidence type="ECO:0000313" key="2">
    <source>
        <dbReference type="EMBL" id="VFK44218.1"/>
    </source>
</evidence>